<accession>A0A319DF02</accession>
<dbReference type="Proteomes" id="UP000247810">
    <property type="component" value="Unassembled WGS sequence"/>
</dbReference>
<dbReference type="EMBL" id="KZ825844">
    <property type="protein sequence ID" value="PYH96005.1"/>
    <property type="molecule type" value="Genomic_DNA"/>
</dbReference>
<keyword evidence="3" id="KW-1185">Reference proteome</keyword>
<dbReference type="STRING" id="1448320.A0A319DF02"/>
<dbReference type="InterPro" id="IPR054471">
    <property type="entry name" value="GPIID_WHD"/>
</dbReference>
<feature type="domain" description="GPI inositol-deacylase winged helix" evidence="1">
    <location>
        <begin position="53"/>
        <end position="122"/>
    </location>
</feature>
<evidence type="ECO:0000259" key="1">
    <source>
        <dbReference type="Pfam" id="PF22939"/>
    </source>
</evidence>
<sequence>MSRTQFDMKMFLLARLHKDHLVGFPTVGELEEALFSLPHGETGLKAAYNSAIARIQSQSRALSAKELQHALGTQIGIKELNRKFLPAIDLVDSLCAGLVVFDQNSRVIRLVHYTTKEFLLENPILHDAEVQISMVSLTYLFFDVFSSGRSTGQQAFIRRLRLYPLHHYAAQNWGAHALSALAVSREIMDSMLEFLENEENVNAAAQVMIACSTLGDEPPSDPPYLSRQRKVMWR</sequence>
<dbReference type="PANTHER" id="PTHR10039:SF15">
    <property type="entry name" value="NACHT DOMAIN-CONTAINING PROTEIN"/>
    <property type="match status" value="1"/>
</dbReference>
<reference evidence="2 3" key="1">
    <citation type="submission" date="2018-02" db="EMBL/GenBank/DDBJ databases">
        <title>The genomes of Aspergillus section Nigri reveals drivers in fungal speciation.</title>
        <authorList>
            <consortium name="DOE Joint Genome Institute"/>
            <person name="Vesth T.C."/>
            <person name="Nybo J."/>
            <person name="Theobald S."/>
            <person name="Brandl J."/>
            <person name="Frisvad J.C."/>
            <person name="Nielsen K.F."/>
            <person name="Lyhne E.K."/>
            <person name="Kogle M.E."/>
            <person name="Kuo A."/>
            <person name="Riley R."/>
            <person name="Clum A."/>
            <person name="Nolan M."/>
            <person name="Lipzen A."/>
            <person name="Salamov A."/>
            <person name="Henrissat B."/>
            <person name="Wiebenga A."/>
            <person name="De vries R.P."/>
            <person name="Grigoriev I.V."/>
            <person name="Mortensen U.H."/>
            <person name="Andersen M.R."/>
            <person name="Baker S.E."/>
        </authorList>
    </citation>
    <scope>NUCLEOTIDE SEQUENCE [LARGE SCALE GENOMIC DNA]</scope>
    <source>
        <strain evidence="2 3">CBS 707.79</strain>
    </source>
</reference>
<protein>
    <recommendedName>
        <fullName evidence="1">GPI inositol-deacylase winged helix domain-containing protein</fullName>
    </recommendedName>
</protein>
<organism evidence="2 3">
    <name type="scientific">Aspergillus ellipticus CBS 707.79</name>
    <dbReference type="NCBI Taxonomy" id="1448320"/>
    <lineage>
        <taxon>Eukaryota</taxon>
        <taxon>Fungi</taxon>
        <taxon>Dikarya</taxon>
        <taxon>Ascomycota</taxon>
        <taxon>Pezizomycotina</taxon>
        <taxon>Eurotiomycetes</taxon>
        <taxon>Eurotiomycetidae</taxon>
        <taxon>Eurotiales</taxon>
        <taxon>Aspergillaceae</taxon>
        <taxon>Aspergillus</taxon>
        <taxon>Aspergillus subgen. Circumdati</taxon>
    </lineage>
</organism>
<dbReference type="Pfam" id="PF22939">
    <property type="entry name" value="WHD_GPIID"/>
    <property type="match status" value="1"/>
</dbReference>
<evidence type="ECO:0000313" key="2">
    <source>
        <dbReference type="EMBL" id="PYH96005.1"/>
    </source>
</evidence>
<name>A0A319DF02_9EURO</name>
<dbReference type="OrthoDB" id="1577640at2759"/>
<dbReference type="PANTHER" id="PTHR10039">
    <property type="entry name" value="AMELOGENIN"/>
    <property type="match status" value="1"/>
</dbReference>
<dbReference type="AlphaFoldDB" id="A0A319DF02"/>
<proteinExistence type="predicted"/>
<gene>
    <name evidence="2" type="ORF">BO71DRAFT_428487</name>
</gene>
<evidence type="ECO:0000313" key="3">
    <source>
        <dbReference type="Proteomes" id="UP000247810"/>
    </source>
</evidence>
<dbReference type="VEuPathDB" id="FungiDB:BO71DRAFT_428487"/>